<dbReference type="InterPro" id="IPR002110">
    <property type="entry name" value="Ankyrin_rpt"/>
</dbReference>
<accession>A0A8S1RDC0</accession>
<evidence type="ECO:0000256" key="3">
    <source>
        <dbReference type="PROSITE-ProRule" id="PRU00023"/>
    </source>
</evidence>
<dbReference type="PROSITE" id="PS50088">
    <property type="entry name" value="ANK_REPEAT"/>
    <property type="match status" value="1"/>
</dbReference>
<evidence type="ECO:0000256" key="2">
    <source>
        <dbReference type="ARBA" id="ARBA00023043"/>
    </source>
</evidence>
<sequence>MKRNKTENQFSKTNYIRLLNLDKIHVSLPTTPRKTKFKSLIPSHQDVQNHPILLSSLLCDLPFNNTNIRQIPTLPTSNHYYCKSTTKTHTPSSIQIMQTKKLQFNHKPQRFLVKLNKKIPKILSKQSQIIRSQTYRPNQTATKFHSLTIDPKFQLINDITKNDFKSEILSKQTQPNLISVPQLPNSNKVSRYRDFSEIDDFNNKLYGSKQIRGLLNFQKFPSENIPLKHKYKTIRTSLIQYLRHLEKLKLTTKEFLSNKVFPCKPFENPQSKQFFQLCKQGQDKEVIQLLDDNKYLVYEYDHLLMTTLHWCAMRGLESTARILLRYGADPDSQDIVGRTPLYLALIHKQNNIAYFLILNKADPWNKMNLNYEESVAENPEGKTMLHQTRRTHILLRMTPADQRQFIWQKEQLQMYEPKKKKISCQQ</sequence>
<dbReference type="PANTHER" id="PTHR24189">
    <property type="entry name" value="MYOTROPHIN"/>
    <property type="match status" value="1"/>
</dbReference>
<protein>
    <recommendedName>
        <fullName evidence="6">Ankyrin repeat domain-containing protein</fullName>
    </recommendedName>
</protein>
<dbReference type="EMBL" id="CAJJDN010000161">
    <property type="protein sequence ID" value="CAD8125697.1"/>
    <property type="molecule type" value="Genomic_DNA"/>
</dbReference>
<name>A0A8S1RDC0_9CILI</name>
<dbReference type="OrthoDB" id="313274at2759"/>
<gene>
    <name evidence="4" type="ORF">PSON_ATCC_30995.1.T1610081</name>
</gene>
<evidence type="ECO:0008006" key="6">
    <source>
        <dbReference type="Google" id="ProtNLM"/>
    </source>
</evidence>
<dbReference type="InterPro" id="IPR050745">
    <property type="entry name" value="Multifunctional_regulatory"/>
</dbReference>
<keyword evidence="1" id="KW-0677">Repeat</keyword>
<comment type="caution">
    <text evidence="4">The sequence shown here is derived from an EMBL/GenBank/DDBJ whole genome shotgun (WGS) entry which is preliminary data.</text>
</comment>
<dbReference type="Proteomes" id="UP000692954">
    <property type="component" value="Unassembled WGS sequence"/>
</dbReference>
<evidence type="ECO:0000313" key="5">
    <source>
        <dbReference type="Proteomes" id="UP000692954"/>
    </source>
</evidence>
<dbReference type="Pfam" id="PF12796">
    <property type="entry name" value="Ank_2"/>
    <property type="match status" value="1"/>
</dbReference>
<reference evidence="4" key="1">
    <citation type="submission" date="2021-01" db="EMBL/GenBank/DDBJ databases">
        <authorList>
            <consortium name="Genoscope - CEA"/>
            <person name="William W."/>
        </authorList>
    </citation>
    <scope>NUCLEOTIDE SEQUENCE</scope>
</reference>
<proteinExistence type="predicted"/>
<keyword evidence="2 3" id="KW-0040">ANK repeat</keyword>
<evidence type="ECO:0000256" key="1">
    <source>
        <dbReference type="ARBA" id="ARBA00022737"/>
    </source>
</evidence>
<feature type="repeat" description="ANK" evidence="3">
    <location>
        <begin position="303"/>
        <end position="335"/>
    </location>
</feature>
<organism evidence="4 5">
    <name type="scientific">Paramecium sonneborni</name>
    <dbReference type="NCBI Taxonomy" id="65129"/>
    <lineage>
        <taxon>Eukaryota</taxon>
        <taxon>Sar</taxon>
        <taxon>Alveolata</taxon>
        <taxon>Ciliophora</taxon>
        <taxon>Intramacronucleata</taxon>
        <taxon>Oligohymenophorea</taxon>
        <taxon>Peniculida</taxon>
        <taxon>Parameciidae</taxon>
        <taxon>Paramecium</taxon>
    </lineage>
</organism>
<dbReference type="SMART" id="SM00248">
    <property type="entry name" value="ANK"/>
    <property type="match status" value="2"/>
</dbReference>
<dbReference type="PANTHER" id="PTHR24189:SF50">
    <property type="entry name" value="ANKYRIN REPEAT AND SOCS BOX PROTEIN 2"/>
    <property type="match status" value="1"/>
</dbReference>
<dbReference type="AlphaFoldDB" id="A0A8S1RDC0"/>
<evidence type="ECO:0000313" key="4">
    <source>
        <dbReference type="EMBL" id="CAD8125697.1"/>
    </source>
</evidence>
<keyword evidence="5" id="KW-1185">Reference proteome</keyword>